<reference evidence="2" key="1">
    <citation type="submission" date="2020-12" db="EMBL/GenBank/DDBJ databases">
        <title>Geomonas sp. Red875, isolated from river sediment.</title>
        <authorList>
            <person name="Xu Z."/>
            <person name="Zhang Z."/>
            <person name="Masuda Y."/>
            <person name="Itoh H."/>
            <person name="Senoo K."/>
        </authorList>
    </citation>
    <scope>NUCLEOTIDE SEQUENCE</scope>
    <source>
        <strain evidence="2">Red875</strain>
    </source>
</reference>
<dbReference type="Proteomes" id="UP000636888">
    <property type="component" value="Unassembled WGS sequence"/>
</dbReference>
<dbReference type="GO" id="GO:0008930">
    <property type="term" value="F:methylthioadenosine nucleosidase activity"/>
    <property type="evidence" value="ECO:0007669"/>
    <property type="project" value="TreeGrafter"/>
</dbReference>
<dbReference type="GO" id="GO:0008782">
    <property type="term" value="F:adenosylhomocysteine nucleosidase activity"/>
    <property type="evidence" value="ECO:0007669"/>
    <property type="project" value="TreeGrafter"/>
</dbReference>
<dbReference type="Gene3D" id="3.40.50.1580">
    <property type="entry name" value="Nucleoside phosphorylase domain"/>
    <property type="match status" value="1"/>
</dbReference>
<protein>
    <submittedName>
        <fullName evidence="2">Nucleoside phosphorylase</fullName>
    </submittedName>
</protein>
<dbReference type="InterPro" id="IPR035994">
    <property type="entry name" value="Nucleoside_phosphorylase_sf"/>
</dbReference>
<dbReference type="InterPro" id="IPR000845">
    <property type="entry name" value="Nucleoside_phosphorylase_d"/>
</dbReference>
<dbReference type="GO" id="GO:0019284">
    <property type="term" value="P:L-methionine salvage from S-adenosylmethionine"/>
    <property type="evidence" value="ECO:0007669"/>
    <property type="project" value="TreeGrafter"/>
</dbReference>
<sequence length="251" mass="26538">MKNQTIGVIAAMPEEIAPFLKRVGTYRKESCGGCKLYRFSLGETRIVLVESGMGPARAAAAARVLLQEATPRLVVNYGLGGGVRPGISVGDLVLAQRVVWLEGNAFRQAAAPDREISDRLAGHAAAAGQPMARGTFVTAAAITSKERVSALLPPAEPHPVLEMETAAILEVAAEAGVPVIALRGISDAGDEELGFSLDEFTDAEFNIKISRVLATVAQRPRIIPQLIRLAGNSRRAAENLARLLETALPAL</sequence>
<dbReference type="RefSeq" id="WP_199384814.1">
    <property type="nucleotide sequence ID" value="NZ_JAEMHM010000011.1"/>
</dbReference>
<name>A0A8J7J4Q3_9BACT</name>
<organism evidence="2 3">
    <name type="scientific">Geomesophilobacter sediminis</name>
    <dbReference type="NCBI Taxonomy" id="2798584"/>
    <lineage>
        <taxon>Bacteria</taxon>
        <taxon>Pseudomonadati</taxon>
        <taxon>Thermodesulfobacteriota</taxon>
        <taxon>Desulfuromonadia</taxon>
        <taxon>Geobacterales</taxon>
        <taxon>Geobacteraceae</taxon>
        <taxon>Geomesophilobacter</taxon>
    </lineage>
</organism>
<dbReference type="GO" id="GO:0005829">
    <property type="term" value="C:cytosol"/>
    <property type="evidence" value="ECO:0007669"/>
    <property type="project" value="TreeGrafter"/>
</dbReference>
<dbReference type="CDD" id="cd17877">
    <property type="entry name" value="NP_MTAN-like"/>
    <property type="match status" value="1"/>
</dbReference>
<evidence type="ECO:0000259" key="1">
    <source>
        <dbReference type="Pfam" id="PF01048"/>
    </source>
</evidence>
<evidence type="ECO:0000313" key="2">
    <source>
        <dbReference type="EMBL" id="MBJ6725923.1"/>
    </source>
</evidence>
<dbReference type="PANTHER" id="PTHR46832">
    <property type="entry name" value="5'-METHYLTHIOADENOSINE/S-ADENOSYLHOMOCYSTEINE NUCLEOSIDASE"/>
    <property type="match status" value="1"/>
</dbReference>
<evidence type="ECO:0000313" key="3">
    <source>
        <dbReference type="Proteomes" id="UP000636888"/>
    </source>
</evidence>
<dbReference type="SUPFAM" id="SSF53167">
    <property type="entry name" value="Purine and uridine phosphorylases"/>
    <property type="match status" value="1"/>
</dbReference>
<proteinExistence type="predicted"/>
<feature type="domain" description="Nucleoside phosphorylase" evidence="1">
    <location>
        <begin position="5"/>
        <end position="216"/>
    </location>
</feature>
<comment type="caution">
    <text evidence="2">The sequence shown here is derived from an EMBL/GenBank/DDBJ whole genome shotgun (WGS) entry which is preliminary data.</text>
</comment>
<accession>A0A8J7J4Q3</accession>
<dbReference type="AlphaFoldDB" id="A0A8J7J4Q3"/>
<gene>
    <name evidence="2" type="ORF">JFN93_14495</name>
</gene>
<dbReference type="GO" id="GO:0009116">
    <property type="term" value="P:nucleoside metabolic process"/>
    <property type="evidence" value="ECO:0007669"/>
    <property type="project" value="InterPro"/>
</dbReference>
<keyword evidence="3" id="KW-1185">Reference proteome</keyword>
<dbReference type="EMBL" id="JAEMHM010000011">
    <property type="protein sequence ID" value="MBJ6725923.1"/>
    <property type="molecule type" value="Genomic_DNA"/>
</dbReference>
<dbReference type="PANTHER" id="PTHR46832:SF1">
    <property type="entry name" value="5'-METHYLTHIOADENOSINE_S-ADENOSYLHOMOCYSTEINE NUCLEOSIDASE"/>
    <property type="match status" value="1"/>
</dbReference>
<dbReference type="Pfam" id="PF01048">
    <property type="entry name" value="PNP_UDP_1"/>
    <property type="match status" value="1"/>
</dbReference>